<evidence type="ECO:0000313" key="1">
    <source>
        <dbReference type="EMBL" id="GIG90932.1"/>
    </source>
</evidence>
<dbReference type="RefSeq" id="WP_203869339.1">
    <property type="nucleotide sequence ID" value="NZ_BONW01000031.1"/>
</dbReference>
<dbReference type="Proteomes" id="UP000646749">
    <property type="component" value="Unassembled WGS sequence"/>
</dbReference>
<evidence type="ECO:0008006" key="3">
    <source>
        <dbReference type="Google" id="ProtNLM"/>
    </source>
</evidence>
<dbReference type="Pfam" id="PF08974">
    <property type="entry name" value="DUF1877"/>
    <property type="match status" value="1"/>
</dbReference>
<dbReference type="Gene3D" id="3.40.1760.10">
    <property type="entry name" value="YfbM-like super family"/>
    <property type="match status" value="1"/>
</dbReference>
<dbReference type="InterPro" id="IPR015068">
    <property type="entry name" value="DUF1877"/>
</dbReference>
<evidence type="ECO:0000313" key="2">
    <source>
        <dbReference type="Proteomes" id="UP000646749"/>
    </source>
</evidence>
<reference evidence="1 2" key="1">
    <citation type="submission" date="2021-01" db="EMBL/GenBank/DDBJ databases">
        <title>Whole genome shotgun sequence of Plantactinospora endophytica NBRC 110450.</title>
        <authorList>
            <person name="Komaki H."/>
            <person name="Tamura T."/>
        </authorList>
    </citation>
    <scope>NUCLEOTIDE SEQUENCE [LARGE SCALE GENOMIC DNA]</scope>
    <source>
        <strain evidence="1 2">NBRC 110450</strain>
    </source>
</reference>
<sequence>MSINGNWLRVTPAELARAKDDLDWALDLARSAEDNEEWRVCGTDKARQAFGFLLERRGFDLPIVYGAEPFVDTPDVDTDDDLDDEDLDDLDSAWGYGHPRYLTPNQVATAADALANLTEDDLTRGVDQAELTRADIYPKIWDQPDQLGWVSHHLPYVREFFTAAAKDGHAVICWFN</sequence>
<name>A0ABQ4E9H8_9ACTN</name>
<dbReference type="InterPro" id="IPR035944">
    <property type="entry name" value="YfbM-like_sf"/>
</dbReference>
<protein>
    <recommendedName>
        <fullName evidence="3">DUF1877 family protein</fullName>
    </recommendedName>
</protein>
<comment type="caution">
    <text evidence="1">The sequence shown here is derived from an EMBL/GenBank/DDBJ whole genome shotgun (WGS) entry which is preliminary data.</text>
</comment>
<proteinExistence type="predicted"/>
<organism evidence="1 2">
    <name type="scientific">Plantactinospora endophytica</name>
    <dbReference type="NCBI Taxonomy" id="673535"/>
    <lineage>
        <taxon>Bacteria</taxon>
        <taxon>Bacillati</taxon>
        <taxon>Actinomycetota</taxon>
        <taxon>Actinomycetes</taxon>
        <taxon>Micromonosporales</taxon>
        <taxon>Micromonosporaceae</taxon>
        <taxon>Plantactinospora</taxon>
    </lineage>
</organism>
<keyword evidence="2" id="KW-1185">Reference proteome</keyword>
<dbReference type="EMBL" id="BONW01000031">
    <property type="protein sequence ID" value="GIG90932.1"/>
    <property type="molecule type" value="Genomic_DNA"/>
</dbReference>
<gene>
    <name evidence="1" type="ORF">Pen02_58680</name>
</gene>
<accession>A0ABQ4E9H8</accession>
<dbReference type="SUPFAM" id="SSF111069">
    <property type="entry name" value="Hypothetical protein yfbM"/>
    <property type="match status" value="1"/>
</dbReference>